<accession>A0A8J2TMB9</accession>
<dbReference type="InterPro" id="IPR011051">
    <property type="entry name" value="RmlC_Cupin_sf"/>
</dbReference>
<proteinExistence type="predicted"/>
<dbReference type="SUPFAM" id="SSF51182">
    <property type="entry name" value="RmlC-like cupins"/>
    <property type="match status" value="1"/>
</dbReference>
<organism evidence="1 2">
    <name type="scientific">Aquaticitalea lipolytica</name>
    <dbReference type="NCBI Taxonomy" id="1247562"/>
    <lineage>
        <taxon>Bacteria</taxon>
        <taxon>Pseudomonadati</taxon>
        <taxon>Bacteroidota</taxon>
        <taxon>Flavobacteriia</taxon>
        <taxon>Flavobacteriales</taxon>
        <taxon>Flavobacteriaceae</taxon>
        <taxon>Aquaticitalea</taxon>
    </lineage>
</organism>
<name>A0A8J2TMB9_9FLAO</name>
<evidence type="ECO:0000313" key="2">
    <source>
        <dbReference type="Proteomes" id="UP000598120"/>
    </source>
</evidence>
<comment type="caution">
    <text evidence="1">The sequence shown here is derived from an EMBL/GenBank/DDBJ whole genome shotgun (WGS) entry which is preliminary data.</text>
</comment>
<evidence type="ECO:0000313" key="1">
    <source>
        <dbReference type="EMBL" id="GFZ79316.1"/>
    </source>
</evidence>
<dbReference type="AlphaFoldDB" id="A0A8J2TMB9"/>
<keyword evidence="2" id="KW-1185">Reference proteome</keyword>
<reference evidence="1 2" key="1">
    <citation type="journal article" date="2014" name="Int. J. Syst. Evol. Microbiol.">
        <title>Complete genome sequence of Corynebacterium casei LMG S-19264T (=DSM 44701T), isolated from a smear-ripened cheese.</title>
        <authorList>
            <consortium name="US DOE Joint Genome Institute (JGI-PGF)"/>
            <person name="Walter F."/>
            <person name="Albersmeier A."/>
            <person name="Kalinowski J."/>
            <person name="Ruckert C."/>
        </authorList>
    </citation>
    <scope>NUCLEOTIDE SEQUENCE [LARGE SCALE GENOMIC DNA]</scope>
    <source>
        <strain evidence="1 2">CGMCC 1.15295</strain>
    </source>
</reference>
<dbReference type="EMBL" id="BMIC01000001">
    <property type="protein sequence ID" value="GFZ79316.1"/>
    <property type="molecule type" value="Genomic_DNA"/>
</dbReference>
<dbReference type="Proteomes" id="UP000598120">
    <property type="component" value="Unassembled WGS sequence"/>
</dbReference>
<sequence>MDRREFTKGLLASVSSFALIDSLFAYNAFGYNIKPIANHWAIQLNEYCSDLKTETITATQWQSKIEDLYNQIELEDLLKFIKFENLIKGFEYPNLGVNTKPVKFPKLEGLPEQTVFIKKIFGMKKNRAIIPHGHSNMASAHLILKGEMHLRHYEKIRKESNNLIIKPSIDKIAKLGESSSISDEKDNVHWFIAHTDTAFTFDVIMIDLNGKSYDIHNLDIYEKQNLSDGTMRVPLLDVETALKKYGKETHH</sequence>
<dbReference type="RefSeq" id="WP_188604885.1">
    <property type="nucleotide sequence ID" value="NZ_BMIC01000001.1"/>
</dbReference>
<protein>
    <submittedName>
        <fullName evidence="1">Uncharacterized protein</fullName>
    </submittedName>
</protein>
<gene>
    <name evidence="1" type="ORF">GCM10011531_06320</name>
</gene>